<dbReference type="AlphaFoldDB" id="A0A432V4L8"/>
<dbReference type="InterPro" id="IPR010598">
    <property type="entry name" value="C5-epim_C"/>
</dbReference>
<accession>A0A432V4L8</accession>
<dbReference type="Proteomes" id="UP000281647">
    <property type="component" value="Unassembled WGS sequence"/>
</dbReference>
<dbReference type="PANTHER" id="PTHR13174:SF3">
    <property type="entry name" value="D-GLUCURONYL C5-EPIMERASE"/>
    <property type="match status" value="1"/>
</dbReference>
<comment type="caution">
    <text evidence="3">The sequence shown here is derived from an EMBL/GenBank/DDBJ whole genome shotgun (WGS) entry which is preliminary data.</text>
</comment>
<name>A0A432V4L8_9HYPH</name>
<dbReference type="GO" id="GO:0015012">
    <property type="term" value="P:heparan sulfate proteoglycan biosynthetic process"/>
    <property type="evidence" value="ECO:0007669"/>
    <property type="project" value="InterPro"/>
</dbReference>
<dbReference type="PANTHER" id="PTHR13174">
    <property type="entry name" value="D-GLUCURONYL C5-EPIMERASE"/>
    <property type="match status" value="1"/>
</dbReference>
<protein>
    <recommendedName>
        <fullName evidence="2">D-glucuronyl C5-epimerase C-terminal domain-containing protein</fullName>
    </recommendedName>
</protein>
<evidence type="ECO:0000313" key="4">
    <source>
        <dbReference type="Proteomes" id="UP000281647"/>
    </source>
</evidence>
<gene>
    <name evidence="3" type="ORF">EET67_14160</name>
</gene>
<feature type="signal peptide" evidence="1">
    <location>
        <begin position="1"/>
        <end position="21"/>
    </location>
</feature>
<proteinExistence type="predicted"/>
<dbReference type="GO" id="GO:0047464">
    <property type="term" value="F:heparosan-N-sulfate-glucuronate 5-epimerase activity"/>
    <property type="evidence" value="ECO:0007669"/>
    <property type="project" value="InterPro"/>
</dbReference>
<dbReference type="OrthoDB" id="9806213at2"/>
<feature type="domain" description="D-glucuronyl C5-epimerase C-terminal" evidence="2">
    <location>
        <begin position="116"/>
        <end position="250"/>
    </location>
</feature>
<organism evidence="3 4">
    <name type="scientific">Borborobacter arsenicus</name>
    <dbReference type="NCBI Taxonomy" id="1851146"/>
    <lineage>
        <taxon>Bacteria</taxon>
        <taxon>Pseudomonadati</taxon>
        <taxon>Pseudomonadota</taxon>
        <taxon>Alphaproteobacteria</taxon>
        <taxon>Hyphomicrobiales</taxon>
        <taxon>Phyllobacteriaceae</taxon>
        <taxon>Borborobacter</taxon>
    </lineage>
</organism>
<keyword evidence="4" id="KW-1185">Reference proteome</keyword>
<sequence length="251" mass="27229">MMKLFFTMALAWGLGSASAFANCPEIGPAPRTLTSPAAEYASSKGFSLDSDGILVFDYGNRYGGGVGKFRNPYFITNYANALYRDYLDTNCSKVDLLHQFMLQADYLLSSAVRHGQLAEWPYPFPIEEYGIPAGWISGIGQARIAGVLQRASALTGEAKYHEAAEAAMEAYVNSPKDGGVATIDGEVTWVEEYADPTGTSYKVLNGHVTALGGILDYFEITGEKKWKAVFDSGVAAVARDIEKFDTGFLSF</sequence>
<keyword evidence="1" id="KW-0732">Signal</keyword>
<reference evidence="3 4" key="1">
    <citation type="submission" date="2018-11" db="EMBL/GenBank/DDBJ databases">
        <title>Pseudaminobacter arsenicus sp. nov., an arsenic-resistant bacterium isolated from arsenic-rich aquifers.</title>
        <authorList>
            <person name="Mu Y."/>
        </authorList>
    </citation>
    <scope>NUCLEOTIDE SEQUENCE [LARGE SCALE GENOMIC DNA]</scope>
    <source>
        <strain evidence="3 4">CB3</strain>
    </source>
</reference>
<evidence type="ECO:0000259" key="2">
    <source>
        <dbReference type="Pfam" id="PF06662"/>
    </source>
</evidence>
<dbReference type="EMBL" id="RKST01000014">
    <property type="protein sequence ID" value="RUM97012.1"/>
    <property type="molecule type" value="Genomic_DNA"/>
</dbReference>
<evidence type="ECO:0000256" key="1">
    <source>
        <dbReference type="SAM" id="SignalP"/>
    </source>
</evidence>
<dbReference type="Pfam" id="PF06662">
    <property type="entry name" value="C5-epim_C"/>
    <property type="match status" value="1"/>
</dbReference>
<evidence type="ECO:0000313" key="3">
    <source>
        <dbReference type="EMBL" id="RUM97012.1"/>
    </source>
</evidence>
<dbReference type="InterPro" id="IPR039721">
    <property type="entry name" value="C5-epimerase"/>
</dbReference>
<feature type="chain" id="PRO_5019031019" description="D-glucuronyl C5-epimerase C-terminal domain-containing protein" evidence="1">
    <location>
        <begin position="22"/>
        <end position="251"/>
    </location>
</feature>